<accession>A0A8J2LWC6</accession>
<dbReference type="PROSITE" id="PS51194">
    <property type="entry name" value="HELICASE_CTER"/>
    <property type="match status" value="1"/>
</dbReference>
<dbReference type="AlphaFoldDB" id="A0A8J2LWC6"/>
<dbReference type="SUPFAM" id="SSF52540">
    <property type="entry name" value="P-loop containing nucleoside triphosphate hydrolases"/>
    <property type="match status" value="1"/>
</dbReference>
<proteinExistence type="predicted"/>
<evidence type="ECO:0000256" key="2">
    <source>
        <dbReference type="ARBA" id="ARBA00022741"/>
    </source>
</evidence>
<keyword evidence="5" id="KW-0067">ATP-binding</keyword>
<dbReference type="OrthoDB" id="10256233at2759"/>
<evidence type="ECO:0000256" key="4">
    <source>
        <dbReference type="ARBA" id="ARBA00022806"/>
    </source>
</evidence>
<keyword evidence="4" id="KW-0347">Helicase</keyword>
<organism evidence="8 9">
    <name type="scientific">Cercopithifilaria johnstoni</name>
    <dbReference type="NCBI Taxonomy" id="2874296"/>
    <lineage>
        <taxon>Eukaryota</taxon>
        <taxon>Metazoa</taxon>
        <taxon>Ecdysozoa</taxon>
        <taxon>Nematoda</taxon>
        <taxon>Chromadorea</taxon>
        <taxon>Rhabditida</taxon>
        <taxon>Spirurina</taxon>
        <taxon>Spiruromorpha</taxon>
        <taxon>Filarioidea</taxon>
        <taxon>Onchocercidae</taxon>
        <taxon>Cercopithifilaria</taxon>
    </lineage>
</organism>
<evidence type="ECO:0000259" key="7">
    <source>
        <dbReference type="PROSITE" id="PS51194"/>
    </source>
</evidence>
<dbReference type="PANTHER" id="PTHR47958">
    <property type="entry name" value="ATP-DEPENDENT RNA HELICASE DBP3"/>
    <property type="match status" value="1"/>
</dbReference>
<protein>
    <recommendedName>
        <fullName evidence="1">RNA helicase</fullName>
        <ecNumber evidence="1">3.6.4.13</ecNumber>
    </recommendedName>
</protein>
<name>A0A8J2LWC6_9BILA</name>
<dbReference type="InterPro" id="IPR001650">
    <property type="entry name" value="Helicase_C-like"/>
</dbReference>
<comment type="caution">
    <text evidence="8">The sequence shown here is derived from an EMBL/GenBank/DDBJ whole genome shotgun (WGS) entry which is preliminary data.</text>
</comment>
<dbReference type="Pfam" id="PF00271">
    <property type="entry name" value="Helicase_C"/>
    <property type="match status" value="1"/>
</dbReference>
<dbReference type="Gene3D" id="3.40.50.300">
    <property type="entry name" value="P-loop containing nucleotide triphosphate hydrolases"/>
    <property type="match status" value="2"/>
</dbReference>
<dbReference type="InterPro" id="IPR014001">
    <property type="entry name" value="Helicase_ATP-bd"/>
</dbReference>
<dbReference type="EC" id="3.6.4.13" evidence="1"/>
<evidence type="ECO:0000256" key="1">
    <source>
        <dbReference type="ARBA" id="ARBA00012552"/>
    </source>
</evidence>
<dbReference type="SMART" id="SM00490">
    <property type="entry name" value="HELICc"/>
    <property type="match status" value="1"/>
</dbReference>
<keyword evidence="9" id="KW-1185">Reference proteome</keyword>
<feature type="domain" description="Helicase C-terminal" evidence="7">
    <location>
        <begin position="452"/>
        <end position="612"/>
    </location>
</feature>
<dbReference type="GO" id="GO:0003724">
    <property type="term" value="F:RNA helicase activity"/>
    <property type="evidence" value="ECO:0007669"/>
    <property type="project" value="UniProtKB-EC"/>
</dbReference>
<dbReference type="PROSITE" id="PS51192">
    <property type="entry name" value="HELICASE_ATP_BIND_1"/>
    <property type="match status" value="1"/>
</dbReference>
<dbReference type="Pfam" id="PF00270">
    <property type="entry name" value="DEAD"/>
    <property type="match status" value="1"/>
</dbReference>
<dbReference type="CDD" id="cd18787">
    <property type="entry name" value="SF2_C_DEAD"/>
    <property type="match status" value="1"/>
</dbReference>
<dbReference type="SMART" id="SM00487">
    <property type="entry name" value="DEXDc"/>
    <property type="match status" value="1"/>
</dbReference>
<dbReference type="EMBL" id="CAKAEH010000489">
    <property type="protein sequence ID" value="CAG9531168.1"/>
    <property type="molecule type" value="Genomic_DNA"/>
</dbReference>
<dbReference type="GO" id="GO:0003676">
    <property type="term" value="F:nucleic acid binding"/>
    <property type="evidence" value="ECO:0007669"/>
    <property type="project" value="InterPro"/>
</dbReference>
<reference evidence="8" key="1">
    <citation type="submission" date="2021-09" db="EMBL/GenBank/DDBJ databases">
        <authorList>
            <consortium name="Pathogen Informatics"/>
        </authorList>
    </citation>
    <scope>NUCLEOTIDE SEQUENCE</scope>
</reference>
<dbReference type="GO" id="GO:0016787">
    <property type="term" value="F:hydrolase activity"/>
    <property type="evidence" value="ECO:0007669"/>
    <property type="project" value="UniProtKB-KW"/>
</dbReference>
<keyword evidence="2" id="KW-0547">Nucleotide-binding</keyword>
<evidence type="ECO:0000256" key="3">
    <source>
        <dbReference type="ARBA" id="ARBA00022801"/>
    </source>
</evidence>
<evidence type="ECO:0000256" key="5">
    <source>
        <dbReference type="ARBA" id="ARBA00022840"/>
    </source>
</evidence>
<gene>
    <name evidence="8" type="ORF">CJOHNSTONI_LOCUS1589</name>
</gene>
<evidence type="ECO:0000313" key="9">
    <source>
        <dbReference type="Proteomes" id="UP000746747"/>
    </source>
</evidence>
<sequence>MRRICPQFAAIQTSSRLYSTATGTSKNSTKGQPSANTYTVIYRKNERRKPADTFGTLSSFEKKLLPLKISHGPKQKNNAFEEVSSTFEKEEDDEDIGWTSSFLRSKLKDNNKELPIITEPLAFGQKQRKKLKKRKEAEEEYEKLYGVDRSTTKVIIECAKKEYNHYEGMRYPPGDIQLASTHWAKSKYKNDWFTIHPVMRKVYKSLNFHNPSFNRDESFSWDENVRLLDPVIIDNARKLGFRVPTVIQRRAFRAFKSDAHLLITAETGSGKTAAYAAPLLSALLQNMDRHAKGVVLVPTHALRMQTSLMISKLAEGTDIKVVGGIERWRSKKETKEDWNVLVSTPSFSPEFLTSFNIDYIVLDEADMLLDDSFLNNIIGLLGPLKIRYSVGDKNATDGVRLVFSSATYPDQLQRIAESIVDYEHLYCVKTENLHRIMPHIKQTFIRVRETDKLEKLKELLQKGLSFPSGQTLIFCKDLKNVELVSRSLREVNIEHTCLSSGCRIERLIDELRNGTVRIIIATDVASRGLDFPQLRHIINYDFPRQISDYVHRCGRIGRIGSLHKCLMTSFVRRAWEVKHVNSIELAARLHRIIKDVEMNDPARLRGLQRDLIL</sequence>
<evidence type="ECO:0000313" key="8">
    <source>
        <dbReference type="EMBL" id="CAG9531168.1"/>
    </source>
</evidence>
<evidence type="ECO:0000259" key="6">
    <source>
        <dbReference type="PROSITE" id="PS51192"/>
    </source>
</evidence>
<feature type="domain" description="Helicase ATP-binding" evidence="6">
    <location>
        <begin position="252"/>
        <end position="426"/>
    </location>
</feature>
<keyword evidence="3" id="KW-0378">Hydrolase</keyword>
<dbReference type="GO" id="GO:0005524">
    <property type="term" value="F:ATP binding"/>
    <property type="evidence" value="ECO:0007669"/>
    <property type="project" value="UniProtKB-KW"/>
</dbReference>
<dbReference type="Proteomes" id="UP000746747">
    <property type="component" value="Unassembled WGS sequence"/>
</dbReference>
<dbReference type="InterPro" id="IPR027417">
    <property type="entry name" value="P-loop_NTPase"/>
</dbReference>
<dbReference type="InterPro" id="IPR011545">
    <property type="entry name" value="DEAD/DEAH_box_helicase_dom"/>
</dbReference>